<dbReference type="OrthoDB" id="1690854at2759"/>
<dbReference type="AlphaFoldDB" id="A0A2G2WZZ0"/>
<keyword evidence="3" id="KW-1185">Reference proteome</keyword>
<dbReference type="SMART" id="SM00671">
    <property type="entry name" value="SEL1"/>
    <property type="match status" value="3"/>
</dbReference>
<reference evidence="3" key="2">
    <citation type="journal article" date="2017" name="J. Anim. Genet.">
        <title>Multiple reference genome sequences of hot pepper reveal the massive evolution of plant disease resistance genes by retroduplication.</title>
        <authorList>
            <person name="Kim S."/>
            <person name="Park J."/>
            <person name="Yeom S.-I."/>
            <person name="Kim Y.-M."/>
            <person name="Seo E."/>
            <person name="Kim K.-T."/>
            <person name="Kim M.-S."/>
            <person name="Lee J.M."/>
            <person name="Cheong K."/>
            <person name="Shin H.-S."/>
            <person name="Kim S.-B."/>
            <person name="Han K."/>
            <person name="Lee J."/>
            <person name="Park M."/>
            <person name="Lee H.-A."/>
            <person name="Lee H.-Y."/>
            <person name="Lee Y."/>
            <person name="Oh S."/>
            <person name="Lee J.H."/>
            <person name="Choi E."/>
            <person name="Choi E."/>
            <person name="Lee S.E."/>
            <person name="Jeon J."/>
            <person name="Kim H."/>
            <person name="Choi G."/>
            <person name="Song H."/>
            <person name="Lee J."/>
            <person name="Lee S.-C."/>
            <person name="Kwon J.-K."/>
            <person name="Lee H.-Y."/>
            <person name="Koo N."/>
            <person name="Hong Y."/>
            <person name="Kim R.W."/>
            <person name="Kang W.-H."/>
            <person name="Huh J.H."/>
            <person name="Kang B.-C."/>
            <person name="Yang T.-J."/>
            <person name="Lee Y.-H."/>
            <person name="Bennetzen J.L."/>
            <person name="Choi D."/>
        </authorList>
    </citation>
    <scope>NUCLEOTIDE SEQUENCE [LARGE SCALE GENOMIC DNA]</scope>
    <source>
        <strain evidence="3">cv. PBC81</strain>
    </source>
</reference>
<dbReference type="PANTHER" id="PTHR45084">
    <property type="entry name" value="ERAD-ASSOCIATED E3 UBIQUITIN-PROTEIN LIGASE COMPONENT HRD3A-RELATED"/>
    <property type="match status" value="1"/>
</dbReference>
<dbReference type="SUPFAM" id="SSF81901">
    <property type="entry name" value="HCP-like"/>
    <property type="match status" value="1"/>
</dbReference>
<name>A0A2G2WZZ0_CAPBA</name>
<proteinExistence type="predicted"/>
<dbReference type="EMBL" id="MLFT02000004">
    <property type="protein sequence ID" value="PHT50770.1"/>
    <property type="molecule type" value="Genomic_DNA"/>
</dbReference>
<protein>
    <submittedName>
        <fullName evidence="2">ERAD-associated E3 ubiquitin-protein ligase component HRD3</fullName>
    </submittedName>
</protein>
<feature type="region of interest" description="Disordered" evidence="1">
    <location>
        <begin position="187"/>
        <end position="209"/>
    </location>
</feature>
<dbReference type="Pfam" id="PF08238">
    <property type="entry name" value="Sel1"/>
    <property type="match status" value="4"/>
</dbReference>
<dbReference type="Proteomes" id="UP000224567">
    <property type="component" value="Unassembled WGS sequence"/>
</dbReference>
<accession>A0A2G2WZZ0</accession>
<comment type="caution">
    <text evidence="2">The sequence shown here is derived from an EMBL/GenBank/DDBJ whole genome shotgun (WGS) entry which is preliminary data.</text>
</comment>
<evidence type="ECO:0000313" key="3">
    <source>
        <dbReference type="Proteomes" id="UP000224567"/>
    </source>
</evidence>
<dbReference type="GO" id="GO:0036503">
    <property type="term" value="P:ERAD pathway"/>
    <property type="evidence" value="ECO:0007669"/>
    <property type="project" value="InterPro"/>
</dbReference>
<evidence type="ECO:0000256" key="1">
    <source>
        <dbReference type="SAM" id="MobiDB-lite"/>
    </source>
</evidence>
<organism evidence="2 3">
    <name type="scientific">Capsicum baccatum</name>
    <name type="common">Peruvian pepper</name>
    <dbReference type="NCBI Taxonomy" id="33114"/>
    <lineage>
        <taxon>Eukaryota</taxon>
        <taxon>Viridiplantae</taxon>
        <taxon>Streptophyta</taxon>
        <taxon>Embryophyta</taxon>
        <taxon>Tracheophyta</taxon>
        <taxon>Spermatophyta</taxon>
        <taxon>Magnoliopsida</taxon>
        <taxon>eudicotyledons</taxon>
        <taxon>Gunneridae</taxon>
        <taxon>Pentapetalae</taxon>
        <taxon>asterids</taxon>
        <taxon>lamiids</taxon>
        <taxon>Solanales</taxon>
        <taxon>Solanaceae</taxon>
        <taxon>Solanoideae</taxon>
        <taxon>Capsiceae</taxon>
        <taxon>Capsicum</taxon>
    </lineage>
</organism>
<dbReference type="InterPro" id="IPR011990">
    <property type="entry name" value="TPR-like_helical_dom_sf"/>
</dbReference>
<reference evidence="2 3" key="1">
    <citation type="journal article" date="2017" name="Genome Biol.">
        <title>New reference genome sequences of hot pepper reveal the massive evolution of plant disease-resistance genes by retroduplication.</title>
        <authorList>
            <person name="Kim S."/>
            <person name="Park J."/>
            <person name="Yeom S.I."/>
            <person name="Kim Y.M."/>
            <person name="Seo E."/>
            <person name="Kim K.T."/>
            <person name="Kim M.S."/>
            <person name="Lee J.M."/>
            <person name="Cheong K."/>
            <person name="Shin H.S."/>
            <person name="Kim S.B."/>
            <person name="Han K."/>
            <person name="Lee J."/>
            <person name="Park M."/>
            <person name="Lee H.A."/>
            <person name="Lee H.Y."/>
            <person name="Lee Y."/>
            <person name="Oh S."/>
            <person name="Lee J.H."/>
            <person name="Choi E."/>
            <person name="Choi E."/>
            <person name="Lee S.E."/>
            <person name="Jeon J."/>
            <person name="Kim H."/>
            <person name="Choi G."/>
            <person name="Song H."/>
            <person name="Lee J."/>
            <person name="Lee S.C."/>
            <person name="Kwon J.K."/>
            <person name="Lee H.Y."/>
            <person name="Koo N."/>
            <person name="Hong Y."/>
            <person name="Kim R.W."/>
            <person name="Kang W.H."/>
            <person name="Huh J.H."/>
            <person name="Kang B.C."/>
            <person name="Yang T.J."/>
            <person name="Lee Y.H."/>
            <person name="Bennetzen J.L."/>
            <person name="Choi D."/>
        </authorList>
    </citation>
    <scope>NUCLEOTIDE SEQUENCE [LARGE SCALE GENOMIC DNA]</scope>
    <source>
        <strain evidence="3">cv. PBC81</strain>
    </source>
</reference>
<dbReference type="STRING" id="33114.A0A2G2WZZ0"/>
<dbReference type="PANTHER" id="PTHR45084:SF1">
    <property type="entry name" value="ERAD-ASSOCIATED E3 UBIQUITIN-PROTEIN LIGASE COMPONENT HRD3A-RELATED"/>
    <property type="match status" value="1"/>
</dbReference>
<evidence type="ECO:0000313" key="2">
    <source>
        <dbReference type="EMBL" id="PHT50770.1"/>
    </source>
</evidence>
<dbReference type="InterPro" id="IPR006597">
    <property type="entry name" value="Sel1-like"/>
</dbReference>
<dbReference type="InterPro" id="IPR044623">
    <property type="entry name" value="HRD3"/>
</dbReference>
<gene>
    <name evidence="2" type="ORF">CQW23_10517</name>
</gene>
<sequence>MVSEGSREEGVESMKLLGGIYARGTGAERNFTKALEWLTLASRQQLCSAYNGLGYIYVKGYGVEKNNAKAKEYFEKAGDNGEAGGLYNLGVMYLKGIGVNSDAKIASKYFINAFDIGQSKVFYQLAKMFHTGVGLKKNVPLVSPMDCGVFVAASEGLPMQSCDFNVESQRARYASLLWHYGATKANQAHTSDNDDPPHPRYSFPQSTDESVIITLY</sequence>
<dbReference type="Gene3D" id="1.25.40.10">
    <property type="entry name" value="Tetratricopeptide repeat domain"/>
    <property type="match status" value="1"/>
</dbReference>